<evidence type="ECO:0000313" key="2">
    <source>
        <dbReference type="Proteomes" id="UP000828048"/>
    </source>
</evidence>
<keyword evidence="2" id="KW-1185">Reference proteome</keyword>
<evidence type="ECO:0000313" key="1">
    <source>
        <dbReference type="EMBL" id="KAH7866236.1"/>
    </source>
</evidence>
<sequence>MNNNSKITHRHPSSAAKLLPLIYDHHKPWWNQILDPGSEFVNQWNHIFLVTCLFALFLDPLYFFLPVIGGRVCMTIDLGLSVLITLIRSVVDLFSVLHMAMKFRTAYVAPSSRVFGRGELVTDPKMIAVRYLKTDFIIDLAAALPLPQIVFWFVIPASRGRTAAHSNHTISLMIILQYIPRLLIIFPLNQRIIKTTGVVAKTAWAGAAYNLLLYLLASHILGASWYLLAFERQYSCWKQECRKEQNFTHSPSCTPLFLDCGHDDMPERQYWLKNTKVLTECDASTSQDFDFGMFADAFTEDVASSKFIEKYFYCLWWGLKNLTSYGQSLDTSTYIGETLFSSLICLAGLVLFAQLIGNMQTYLQSSTARLEQWRVKRRDTEEWMRHRQLPPDLQDRVRRFVQYKWLATRGVDEEEILRALPLDIRRQIQRHLCLALVRRVPFFSQMDDQLLDAICERLVSSLSTKDTYIVREGDPVNEMLFIIRGQLESSTTNGGRSGFFNSITLKLGDFCGEELLTWALMPSSNVNLPSSTRTVRSLTEVEAFALRAEDLKFVANQFKRLHSKRLQHAFRYYSHQWRTWGACYIQTAWRRLKRKKLVEELSRQESGYNYGGDMDRDEDFENGGGDESPSVDSNGQFLGATFLASKFAANTRRGVAAQKVSSVVKTGKSGFEMPKLFKPDEPDFSAD</sequence>
<dbReference type="Proteomes" id="UP000828048">
    <property type="component" value="Chromosome 9"/>
</dbReference>
<reference evidence="1 2" key="1">
    <citation type="journal article" date="2021" name="Hortic Res">
        <title>High-quality reference genome and annotation aids understanding of berry development for evergreen blueberry (Vaccinium darrowii).</title>
        <authorList>
            <person name="Yu J."/>
            <person name="Hulse-Kemp A.M."/>
            <person name="Babiker E."/>
            <person name="Staton M."/>
        </authorList>
    </citation>
    <scope>NUCLEOTIDE SEQUENCE [LARGE SCALE GENOMIC DNA]</scope>
    <source>
        <strain evidence="2">cv. NJ 8807/NJ 8810</strain>
        <tissue evidence="1">Young leaf</tissue>
    </source>
</reference>
<gene>
    <name evidence="1" type="ORF">Vadar_017501</name>
</gene>
<comment type="caution">
    <text evidence="1">The sequence shown here is derived from an EMBL/GenBank/DDBJ whole genome shotgun (WGS) entry which is preliminary data.</text>
</comment>
<organism evidence="1 2">
    <name type="scientific">Vaccinium darrowii</name>
    <dbReference type="NCBI Taxonomy" id="229202"/>
    <lineage>
        <taxon>Eukaryota</taxon>
        <taxon>Viridiplantae</taxon>
        <taxon>Streptophyta</taxon>
        <taxon>Embryophyta</taxon>
        <taxon>Tracheophyta</taxon>
        <taxon>Spermatophyta</taxon>
        <taxon>Magnoliopsida</taxon>
        <taxon>eudicotyledons</taxon>
        <taxon>Gunneridae</taxon>
        <taxon>Pentapetalae</taxon>
        <taxon>asterids</taxon>
        <taxon>Ericales</taxon>
        <taxon>Ericaceae</taxon>
        <taxon>Vaccinioideae</taxon>
        <taxon>Vaccinieae</taxon>
        <taxon>Vaccinium</taxon>
    </lineage>
</organism>
<accession>A0ACB7ZJS5</accession>
<proteinExistence type="predicted"/>
<protein>
    <submittedName>
        <fullName evidence="1">Uncharacterized protein</fullName>
    </submittedName>
</protein>
<dbReference type="EMBL" id="CM037159">
    <property type="protein sequence ID" value="KAH7866236.1"/>
    <property type="molecule type" value="Genomic_DNA"/>
</dbReference>
<name>A0ACB7ZJS5_9ERIC</name>